<keyword evidence="5 9" id="KW-0862">Zinc</keyword>
<dbReference type="FunFam" id="2.20.25.10:FF:000001">
    <property type="entry name" value="Probable Transcription elongation factor S-II"/>
    <property type="match status" value="1"/>
</dbReference>
<dbReference type="GO" id="GO:0008270">
    <property type="term" value="F:zinc ion binding"/>
    <property type="evidence" value="ECO:0007669"/>
    <property type="project" value="UniProtKB-UniRule"/>
</dbReference>
<evidence type="ECO:0000256" key="1">
    <source>
        <dbReference type="ARBA" id="ARBA00004123"/>
    </source>
</evidence>
<dbReference type="NCBIfam" id="TIGR01385">
    <property type="entry name" value="TFSII"/>
    <property type="match status" value="1"/>
</dbReference>
<dbReference type="WBParaSite" id="Pan_g10891.t1">
    <property type="protein sequence ID" value="Pan_g10891.t1"/>
    <property type="gene ID" value="Pan_g10891"/>
</dbReference>
<evidence type="ECO:0000256" key="8">
    <source>
        <dbReference type="PROSITE-ProRule" id="PRU00472"/>
    </source>
</evidence>
<evidence type="ECO:0000256" key="3">
    <source>
        <dbReference type="ARBA" id="ARBA00022723"/>
    </source>
</evidence>
<dbReference type="Gene3D" id="1.10.472.30">
    <property type="entry name" value="Transcription elongation factor S-II, central domain"/>
    <property type="match status" value="1"/>
</dbReference>
<evidence type="ECO:0000256" key="5">
    <source>
        <dbReference type="ARBA" id="ARBA00022833"/>
    </source>
</evidence>
<keyword evidence="9" id="KW-0238">DNA-binding</keyword>
<name>A0A7E4UNI4_PANRE</name>
<dbReference type="Pfam" id="PF01096">
    <property type="entry name" value="Zn_ribbon_TFIIS"/>
    <property type="match status" value="1"/>
</dbReference>
<dbReference type="InterPro" id="IPR001222">
    <property type="entry name" value="Znf_TFIIS"/>
</dbReference>
<comment type="similarity">
    <text evidence="2 9">Belongs to the TFS-II family.</text>
</comment>
<dbReference type="SMART" id="SM00440">
    <property type="entry name" value="ZnF_C2C2"/>
    <property type="match status" value="1"/>
</dbReference>
<keyword evidence="6 9" id="KW-0539">Nucleus</keyword>
<reference evidence="13" key="1">
    <citation type="journal article" date="2013" name="Genetics">
        <title>The draft genome and transcriptome of Panagrellus redivivus are shaped by the harsh demands of a free-living lifestyle.</title>
        <authorList>
            <person name="Srinivasan J."/>
            <person name="Dillman A.R."/>
            <person name="Macchietto M.G."/>
            <person name="Heikkinen L."/>
            <person name="Lakso M."/>
            <person name="Fracchia K.M."/>
            <person name="Antoshechkin I."/>
            <person name="Mortazavi A."/>
            <person name="Wong G."/>
            <person name="Sternberg P.W."/>
        </authorList>
    </citation>
    <scope>NUCLEOTIDE SEQUENCE [LARGE SCALE GENOMIC DNA]</scope>
    <source>
        <strain evidence="13">MT8872</strain>
    </source>
</reference>
<sequence>MRKANEGGATEDPEVIIKALEAKKWSVEEIANTRAAVITNEFRKKITDEKLAKRYKGLIKLWKTMPESPGTVSAGSRKTKSTTSPGPEGDAKKSKPSPPNEVKTVKTEKPSTSNRAPIPPPRKFDLKMPSDETRSRNVTVLATSLKSAALPDGSQHPDDLAIHIEYAIYEVFNDTSKEYMAAIRSRVFNLRDKKNPALRENILTGQLAPERFARMTADEMASDEMKNLREAFTKEGINEHQMAVTEGTPTDMFKCGKCHQNNCTYNQLQTRSADEPMTTFVFCRSCGNRWKFC</sequence>
<dbReference type="AlphaFoldDB" id="A0A7E4UNI4"/>
<evidence type="ECO:0000256" key="2">
    <source>
        <dbReference type="ARBA" id="ARBA00009647"/>
    </source>
</evidence>
<dbReference type="PROSITE" id="PS51133">
    <property type="entry name" value="ZF_TFIIS_2"/>
    <property type="match status" value="1"/>
</dbReference>
<dbReference type="GO" id="GO:0006368">
    <property type="term" value="P:transcription elongation by RNA polymerase II"/>
    <property type="evidence" value="ECO:0007669"/>
    <property type="project" value="InterPro"/>
</dbReference>
<dbReference type="InterPro" id="IPR036575">
    <property type="entry name" value="TFIIS_cen_dom_sf"/>
</dbReference>
<evidence type="ECO:0000313" key="14">
    <source>
        <dbReference type="WBParaSite" id="Pan_g10891.t1"/>
    </source>
</evidence>
<dbReference type="CDD" id="cd13749">
    <property type="entry name" value="Zn-ribbon_TFIIS"/>
    <property type="match status" value="1"/>
</dbReference>
<dbReference type="SMART" id="SM00510">
    <property type="entry name" value="TFS2M"/>
    <property type="match status" value="1"/>
</dbReference>
<dbReference type="PROSITE" id="PS00466">
    <property type="entry name" value="ZF_TFIIS_1"/>
    <property type="match status" value="1"/>
</dbReference>
<dbReference type="SUPFAM" id="SSF47676">
    <property type="entry name" value="Conserved domain common to transcription factors TFIIS, elongin A, CRSP70"/>
    <property type="match status" value="1"/>
</dbReference>
<evidence type="ECO:0000256" key="4">
    <source>
        <dbReference type="ARBA" id="ARBA00022771"/>
    </source>
</evidence>
<dbReference type="InterPro" id="IPR035100">
    <property type="entry name" value="TF_IIS-typ"/>
</dbReference>
<reference evidence="14" key="2">
    <citation type="submission" date="2020-10" db="UniProtKB">
        <authorList>
            <consortium name="WormBaseParasite"/>
        </authorList>
    </citation>
    <scope>IDENTIFICATION</scope>
</reference>
<dbReference type="PANTHER" id="PTHR11477:SF0">
    <property type="entry name" value="IP08861P-RELATED"/>
    <property type="match status" value="1"/>
</dbReference>
<evidence type="ECO:0000313" key="13">
    <source>
        <dbReference type="Proteomes" id="UP000492821"/>
    </source>
</evidence>
<keyword evidence="9" id="KW-0805">Transcription regulation</keyword>
<dbReference type="PANTHER" id="PTHR11477">
    <property type="entry name" value="TRANSCRIPTION FACTOR S-II ZINC FINGER DOMAIN-CONTAINING PROTEIN"/>
    <property type="match status" value="1"/>
</dbReference>
<dbReference type="GO" id="GO:0005634">
    <property type="term" value="C:nucleus"/>
    <property type="evidence" value="ECO:0007669"/>
    <property type="project" value="UniProtKB-SubCell"/>
</dbReference>
<dbReference type="SUPFAM" id="SSF57783">
    <property type="entry name" value="Zinc beta-ribbon"/>
    <property type="match status" value="1"/>
</dbReference>
<comment type="function">
    <text evidence="7">Necessary for efficient RNA polymerase II transcription elongation past template-encoded arresting sites. The arresting sites in DNA have the property of trapping a certain fraction of elongating RNA polymerases that pass through, resulting in locked ternary complexes. Cleavage of the nascent transcript by S-II allows the resumption of elongation from the new 3'-terminus.</text>
</comment>
<dbReference type="Gene3D" id="1.20.930.10">
    <property type="entry name" value="Conserved domain common to transcription factors TFIIS, elongin A, CRSP70"/>
    <property type="match status" value="1"/>
</dbReference>
<dbReference type="InterPro" id="IPR006289">
    <property type="entry name" value="TFSII"/>
</dbReference>
<accession>A0A7E4UNI4</accession>
<comment type="subcellular location">
    <subcellularLocation>
        <location evidence="1 9">Nucleus</location>
    </subcellularLocation>
</comment>
<dbReference type="PROSITE" id="PS51321">
    <property type="entry name" value="TFIIS_CENTRAL"/>
    <property type="match status" value="1"/>
</dbReference>
<feature type="region of interest" description="Disordered" evidence="10">
    <location>
        <begin position="66"/>
        <end position="132"/>
    </location>
</feature>
<dbReference type="PIRSF" id="PIRSF006704">
    <property type="entry name" value="TF_IIS"/>
    <property type="match status" value="1"/>
</dbReference>
<feature type="compositionally biased region" description="Basic and acidic residues" evidence="10">
    <location>
        <begin position="122"/>
        <end position="132"/>
    </location>
</feature>
<evidence type="ECO:0000259" key="12">
    <source>
        <dbReference type="PROSITE" id="PS51321"/>
    </source>
</evidence>
<evidence type="ECO:0000256" key="6">
    <source>
        <dbReference type="ARBA" id="ARBA00023242"/>
    </source>
</evidence>
<dbReference type="Gene3D" id="2.20.25.10">
    <property type="match status" value="1"/>
</dbReference>
<protein>
    <recommendedName>
        <fullName evidence="9">Transcription elongation factor</fullName>
    </recommendedName>
</protein>
<keyword evidence="13" id="KW-1185">Reference proteome</keyword>
<evidence type="ECO:0000256" key="9">
    <source>
        <dbReference type="RuleBase" id="RU368078"/>
    </source>
</evidence>
<evidence type="ECO:0000259" key="11">
    <source>
        <dbReference type="PROSITE" id="PS51133"/>
    </source>
</evidence>
<dbReference type="Proteomes" id="UP000492821">
    <property type="component" value="Unassembled WGS sequence"/>
</dbReference>
<evidence type="ECO:0000256" key="10">
    <source>
        <dbReference type="SAM" id="MobiDB-lite"/>
    </source>
</evidence>
<evidence type="ECO:0000256" key="7">
    <source>
        <dbReference type="ARBA" id="ARBA00025408"/>
    </source>
</evidence>
<dbReference type="InterPro" id="IPR035441">
    <property type="entry name" value="TFIIS/LEDGF_dom_sf"/>
</dbReference>
<proteinExistence type="inferred from homology"/>
<feature type="domain" description="TFIIS-type" evidence="11">
    <location>
        <begin position="251"/>
        <end position="291"/>
    </location>
</feature>
<feature type="compositionally biased region" description="Polar residues" evidence="10">
    <location>
        <begin position="70"/>
        <end position="85"/>
    </location>
</feature>
<dbReference type="SUPFAM" id="SSF46942">
    <property type="entry name" value="Elongation factor TFIIS domain 2"/>
    <property type="match status" value="1"/>
</dbReference>
<dbReference type="GO" id="GO:0003677">
    <property type="term" value="F:DNA binding"/>
    <property type="evidence" value="ECO:0007669"/>
    <property type="project" value="UniProtKB-KW"/>
</dbReference>
<dbReference type="InterPro" id="IPR003618">
    <property type="entry name" value="TFIIS_cen_dom"/>
</dbReference>
<keyword evidence="3 9" id="KW-0479">Metal-binding</keyword>
<feature type="domain" description="TFIIS central" evidence="12">
    <location>
        <begin position="133"/>
        <end position="248"/>
    </location>
</feature>
<keyword evidence="4 8" id="KW-0863">Zinc-finger</keyword>
<organism evidence="13 14">
    <name type="scientific">Panagrellus redivivus</name>
    <name type="common">Microworm</name>
    <dbReference type="NCBI Taxonomy" id="6233"/>
    <lineage>
        <taxon>Eukaryota</taxon>
        <taxon>Metazoa</taxon>
        <taxon>Ecdysozoa</taxon>
        <taxon>Nematoda</taxon>
        <taxon>Chromadorea</taxon>
        <taxon>Rhabditida</taxon>
        <taxon>Tylenchina</taxon>
        <taxon>Panagrolaimomorpha</taxon>
        <taxon>Panagrolaimoidea</taxon>
        <taxon>Panagrolaimidae</taxon>
        <taxon>Panagrellus</taxon>
    </lineage>
</organism>
<keyword evidence="9" id="KW-0804">Transcription</keyword>
<dbReference type="Pfam" id="PF07500">
    <property type="entry name" value="TFIIS_M"/>
    <property type="match status" value="1"/>
</dbReference>